<dbReference type="PANTHER" id="PTHR31900">
    <property type="entry name" value="F-BOX/RNI SUPERFAMILY PROTEIN-RELATED"/>
    <property type="match status" value="1"/>
</dbReference>
<reference evidence="1 2" key="1">
    <citation type="journal article" date="2018" name="Sci. Data">
        <title>The draft genome sequence of cork oak.</title>
        <authorList>
            <person name="Ramos A.M."/>
            <person name="Usie A."/>
            <person name="Barbosa P."/>
            <person name="Barros P.M."/>
            <person name="Capote T."/>
            <person name="Chaves I."/>
            <person name="Simoes F."/>
            <person name="Abreu I."/>
            <person name="Carrasquinho I."/>
            <person name="Faro C."/>
            <person name="Guimaraes J.B."/>
            <person name="Mendonca D."/>
            <person name="Nobrega F."/>
            <person name="Rodrigues L."/>
            <person name="Saibo N.J.M."/>
            <person name="Varela M.C."/>
            <person name="Egas C."/>
            <person name="Matos J."/>
            <person name="Miguel C.M."/>
            <person name="Oliveira M.M."/>
            <person name="Ricardo C.P."/>
            <person name="Goncalves S."/>
        </authorList>
    </citation>
    <scope>NUCLEOTIDE SEQUENCE [LARGE SCALE GENOMIC DNA]</scope>
    <source>
        <strain evidence="2">cv. HL8</strain>
    </source>
</reference>
<dbReference type="AlphaFoldDB" id="A0AAW0K6D9"/>
<evidence type="ECO:0000313" key="1">
    <source>
        <dbReference type="EMBL" id="KAK7834768.1"/>
    </source>
</evidence>
<dbReference type="EMBL" id="PKMF04000382">
    <property type="protein sequence ID" value="KAK7834768.1"/>
    <property type="molecule type" value="Genomic_DNA"/>
</dbReference>
<dbReference type="Proteomes" id="UP000237347">
    <property type="component" value="Unassembled WGS sequence"/>
</dbReference>
<comment type="caution">
    <text evidence="1">The sequence shown here is derived from an EMBL/GenBank/DDBJ whole genome shotgun (WGS) entry which is preliminary data.</text>
</comment>
<name>A0AAW0K6D9_QUESU</name>
<dbReference type="InterPro" id="IPR050232">
    <property type="entry name" value="FBL13/AtMIF1-like"/>
</dbReference>
<organism evidence="1 2">
    <name type="scientific">Quercus suber</name>
    <name type="common">Cork oak</name>
    <dbReference type="NCBI Taxonomy" id="58331"/>
    <lineage>
        <taxon>Eukaryota</taxon>
        <taxon>Viridiplantae</taxon>
        <taxon>Streptophyta</taxon>
        <taxon>Embryophyta</taxon>
        <taxon>Tracheophyta</taxon>
        <taxon>Spermatophyta</taxon>
        <taxon>Magnoliopsida</taxon>
        <taxon>eudicotyledons</taxon>
        <taxon>Gunneridae</taxon>
        <taxon>Pentapetalae</taxon>
        <taxon>rosids</taxon>
        <taxon>fabids</taxon>
        <taxon>Fagales</taxon>
        <taxon>Fagaceae</taxon>
        <taxon>Quercus</taxon>
    </lineage>
</organism>
<keyword evidence="2" id="KW-1185">Reference proteome</keyword>
<proteinExistence type="predicted"/>
<gene>
    <name evidence="1" type="ORF">CFP56_024118</name>
</gene>
<sequence length="138" mass="16091">MAIEVYEYDFLKLLDYDDSDCSYRIEINTPALEYFKFNGHLSEVVFLQKLDNLVQADIHICTLKAANRIFKLLAAFYNVKFLSLFSGHSECLCNGSIYPFRFQNLLRLDFMVNALNWHVLQTLLRNAPKLEVLDVINT</sequence>
<accession>A0AAW0K6D9</accession>
<evidence type="ECO:0000313" key="2">
    <source>
        <dbReference type="Proteomes" id="UP000237347"/>
    </source>
</evidence>
<protein>
    <submittedName>
        <fullName evidence="1">Uncharacterized protein</fullName>
    </submittedName>
</protein>
<dbReference type="PANTHER" id="PTHR31900:SF30">
    <property type="entry name" value="SUPERFAMILY PROTEIN, PUTATIVE-RELATED"/>
    <property type="match status" value="1"/>
</dbReference>
<feature type="non-terminal residue" evidence="1">
    <location>
        <position position="138"/>
    </location>
</feature>